<sequence length="150" mass="17699">MSWDRLKSNMSVFEGQVDNINVNKILLGEEYEIQCSNKLLKIKPLQRLRKLSIGDKLIYVDYLSKSKYDRKIFSPSVIYNLTKRRYVTGSIFYDMTMMLVAVCFGYAIFNRINFLIDIVGGFFILYLPFLLKSNVKSRSLIKTYIKQRDY</sequence>
<organism evidence="2">
    <name type="scientific">Francisella philomiragia subsp. philomiragia (strain ATCC 25017 / CCUG 19701 / FSC 153 / O#319-036)</name>
    <dbReference type="NCBI Taxonomy" id="484022"/>
    <lineage>
        <taxon>Bacteria</taxon>
        <taxon>Pseudomonadati</taxon>
        <taxon>Pseudomonadota</taxon>
        <taxon>Gammaproteobacteria</taxon>
        <taxon>Thiotrichales</taxon>
        <taxon>Francisellaceae</taxon>
        <taxon>Francisella</taxon>
    </lineage>
</organism>
<keyword evidence="1" id="KW-1133">Transmembrane helix</keyword>
<feature type="transmembrane region" description="Helical" evidence="1">
    <location>
        <begin position="91"/>
        <end position="108"/>
    </location>
</feature>
<protein>
    <submittedName>
        <fullName evidence="2">Uncharacterized protein</fullName>
    </submittedName>
</protein>
<accession>B0U118</accession>
<dbReference type="HOGENOM" id="CLU_1737876_0_0_6"/>
<reference evidence="2" key="1">
    <citation type="submission" date="2009-01" db="EMBL/GenBank/DDBJ databases">
        <title>Complete sequence of chromosome of Francisella philomiragia subsp. philomiragia ATCC 25017.</title>
        <authorList>
            <consortium name="US DOE Joint Genome Institute"/>
            <person name="Copeland A."/>
            <person name="Lucas S."/>
            <person name="Lapidus A."/>
            <person name="Barry K."/>
            <person name="Detter J.C."/>
            <person name="Glavina del Rio T."/>
            <person name="Hammon N."/>
            <person name="Israni S."/>
            <person name="Dalin E."/>
            <person name="Tice H."/>
            <person name="Pitluck S."/>
            <person name="Chain P."/>
            <person name="Malfatti S."/>
            <person name="Shin M."/>
            <person name="Vergez L."/>
            <person name="Schmutz J."/>
            <person name="Larimer F."/>
            <person name="Land M."/>
            <person name="Hauser L."/>
            <person name="Richardson P."/>
        </authorList>
    </citation>
    <scope>NUCLEOTIDE SEQUENCE</scope>
    <source>
        <strain evidence="2">ATCC 25017</strain>
    </source>
</reference>
<evidence type="ECO:0000256" key="1">
    <source>
        <dbReference type="SAM" id="Phobius"/>
    </source>
</evidence>
<proteinExistence type="predicted"/>
<gene>
    <name evidence="2" type="ordered locus">Fphi_0615</name>
</gene>
<feature type="transmembrane region" description="Helical" evidence="1">
    <location>
        <begin position="114"/>
        <end position="131"/>
    </location>
</feature>
<evidence type="ECO:0000313" key="2">
    <source>
        <dbReference type="EMBL" id="ABZ86834.1"/>
    </source>
</evidence>
<keyword evidence="1" id="KW-0472">Membrane</keyword>
<keyword evidence="1" id="KW-0812">Transmembrane</keyword>
<dbReference type="KEGG" id="fph:Fphi_0615"/>
<name>B0U118_FRAP2</name>
<dbReference type="AlphaFoldDB" id="B0U118"/>
<dbReference type="EMBL" id="CP000937">
    <property type="protein sequence ID" value="ABZ86834.1"/>
    <property type="molecule type" value="Genomic_DNA"/>
</dbReference>